<comment type="caution">
    <text evidence="2">The sequence shown here is derived from an EMBL/GenBank/DDBJ whole genome shotgun (WGS) entry which is preliminary data.</text>
</comment>
<dbReference type="SUPFAM" id="SSF53098">
    <property type="entry name" value="Ribonuclease H-like"/>
    <property type="match status" value="1"/>
</dbReference>
<proteinExistence type="predicted"/>
<dbReference type="EMBL" id="BMAU01021334">
    <property type="protein sequence ID" value="GFY15511.1"/>
    <property type="molecule type" value="Genomic_DNA"/>
</dbReference>
<gene>
    <name evidence="2" type="ORF">TNCV_1573221</name>
</gene>
<evidence type="ECO:0000259" key="1">
    <source>
        <dbReference type="Pfam" id="PF05699"/>
    </source>
</evidence>
<evidence type="ECO:0000313" key="2">
    <source>
        <dbReference type="EMBL" id="GFY15511.1"/>
    </source>
</evidence>
<accession>A0A8X6SNQ5</accession>
<dbReference type="Pfam" id="PF05699">
    <property type="entry name" value="Dimer_Tnp_hAT"/>
    <property type="match status" value="1"/>
</dbReference>
<keyword evidence="3" id="KW-1185">Reference proteome</keyword>
<sequence length="134" mass="15505">MVTNCGQLLGARALMQLRTGRVKGRMHVKSSKLQVLPFTWRDTTRVKKVPRIIPQHSRRCSLEGNIRDRDLRSINRGIDFSAMMYMSIVGSSVPCERLFSIAGNIASEERNRLDPSRLDRLLFLKRLDVKHWEL</sequence>
<dbReference type="Proteomes" id="UP000887159">
    <property type="component" value="Unassembled WGS sequence"/>
</dbReference>
<name>A0A8X6SNQ5_TRICX</name>
<dbReference type="InterPro" id="IPR008906">
    <property type="entry name" value="HATC_C_dom"/>
</dbReference>
<feature type="domain" description="HAT C-terminal dimerisation" evidence="1">
    <location>
        <begin position="83"/>
        <end position="126"/>
    </location>
</feature>
<dbReference type="AlphaFoldDB" id="A0A8X6SNQ5"/>
<organism evidence="2 3">
    <name type="scientific">Trichonephila clavipes</name>
    <name type="common">Golden silk orbweaver</name>
    <name type="synonym">Nephila clavipes</name>
    <dbReference type="NCBI Taxonomy" id="2585209"/>
    <lineage>
        <taxon>Eukaryota</taxon>
        <taxon>Metazoa</taxon>
        <taxon>Ecdysozoa</taxon>
        <taxon>Arthropoda</taxon>
        <taxon>Chelicerata</taxon>
        <taxon>Arachnida</taxon>
        <taxon>Araneae</taxon>
        <taxon>Araneomorphae</taxon>
        <taxon>Entelegynae</taxon>
        <taxon>Araneoidea</taxon>
        <taxon>Nephilidae</taxon>
        <taxon>Trichonephila</taxon>
    </lineage>
</organism>
<protein>
    <recommendedName>
        <fullName evidence="1">HAT C-terminal dimerisation domain-containing protein</fullName>
    </recommendedName>
</protein>
<reference evidence="2" key="1">
    <citation type="submission" date="2020-08" db="EMBL/GenBank/DDBJ databases">
        <title>Multicomponent nature underlies the extraordinary mechanical properties of spider dragline silk.</title>
        <authorList>
            <person name="Kono N."/>
            <person name="Nakamura H."/>
            <person name="Mori M."/>
            <person name="Yoshida Y."/>
            <person name="Ohtoshi R."/>
            <person name="Malay A.D."/>
            <person name="Moran D.A.P."/>
            <person name="Tomita M."/>
            <person name="Numata K."/>
            <person name="Arakawa K."/>
        </authorList>
    </citation>
    <scope>NUCLEOTIDE SEQUENCE</scope>
</reference>
<dbReference type="GO" id="GO:0046983">
    <property type="term" value="F:protein dimerization activity"/>
    <property type="evidence" value="ECO:0007669"/>
    <property type="project" value="InterPro"/>
</dbReference>
<evidence type="ECO:0000313" key="3">
    <source>
        <dbReference type="Proteomes" id="UP000887159"/>
    </source>
</evidence>
<dbReference type="InterPro" id="IPR012337">
    <property type="entry name" value="RNaseH-like_sf"/>
</dbReference>